<evidence type="ECO:0000313" key="6">
    <source>
        <dbReference type="Proteomes" id="UP001139521"/>
    </source>
</evidence>
<dbReference type="GO" id="GO:0006310">
    <property type="term" value="P:DNA recombination"/>
    <property type="evidence" value="ECO:0007669"/>
    <property type="project" value="UniProtKB-KW"/>
</dbReference>
<sequence length="403" mass="47640">MEKFTLHIRFIIALNRTKKNSEAPIFCRITYNKKRKQFSTGVKVHPDYWNNEKQKVLKPEKNESVYNSQLSLIKNKINQAFLLLNVNQENFDVDDIYLQYTGKNIKANKTLLEVFSLHNERMEKLIGIEYTKSTYTKFKEAKNHISRFLKFQYKKNDILLESITPNFLSEFDFYLKSQRNQKQITINKSIQRVRKIIKLSIAQGYLKRDPFILYKPKKHDNIVVYLNHKELQKLEQHTFKQDRLNQVKDMFIFCCYTGLAYQEMASLKEEHLVKGFDGGIWIQMMRQKTKSAVSIPLLPKAAKIIDKYKNEEQLLPIISNQKFNSYLKEIAVVVNIKKRLTHHIARKTFATTVLLYNNIPIEIVSELLGHSSITITQRHYAKVVQQRVSSQMSKLNKKLNKKR</sequence>
<dbReference type="GO" id="GO:0015074">
    <property type="term" value="P:DNA integration"/>
    <property type="evidence" value="ECO:0007669"/>
    <property type="project" value="InterPro"/>
</dbReference>
<evidence type="ECO:0000256" key="1">
    <source>
        <dbReference type="ARBA" id="ARBA00008857"/>
    </source>
</evidence>
<dbReference type="SUPFAM" id="SSF56349">
    <property type="entry name" value="DNA breaking-rejoining enzymes"/>
    <property type="match status" value="1"/>
</dbReference>
<dbReference type="PROSITE" id="PS51898">
    <property type="entry name" value="TYR_RECOMBINASE"/>
    <property type="match status" value="1"/>
</dbReference>
<dbReference type="Gene3D" id="1.10.150.130">
    <property type="match status" value="1"/>
</dbReference>
<reference evidence="5" key="1">
    <citation type="submission" date="2022-01" db="EMBL/GenBank/DDBJ databases">
        <title>Genome sequencing of Zunongwangia sp. M21534 genome.</title>
        <authorList>
            <person name="Chen Y."/>
            <person name="Dong C."/>
            <person name="Shao Z."/>
        </authorList>
    </citation>
    <scope>NUCLEOTIDE SEQUENCE</scope>
    <source>
        <strain evidence="5">MCCC M21534</strain>
    </source>
</reference>
<dbReference type="CDD" id="cd01185">
    <property type="entry name" value="INTN1_C_like"/>
    <property type="match status" value="1"/>
</dbReference>
<evidence type="ECO:0000313" key="5">
    <source>
        <dbReference type="EMBL" id="MCL6218599.1"/>
    </source>
</evidence>
<accession>A0A9X2A1X6</accession>
<comment type="similarity">
    <text evidence="1">Belongs to the 'phage' integrase family.</text>
</comment>
<evidence type="ECO:0000256" key="2">
    <source>
        <dbReference type="ARBA" id="ARBA00023125"/>
    </source>
</evidence>
<dbReference type="InterPro" id="IPR002104">
    <property type="entry name" value="Integrase_catalytic"/>
</dbReference>
<gene>
    <name evidence="5" type="ORF">L1967_09850</name>
</gene>
<dbReference type="RefSeq" id="WP_249601493.1">
    <property type="nucleotide sequence ID" value="NZ_JAKHSK010000012.1"/>
</dbReference>
<comment type="caution">
    <text evidence="5">The sequence shown here is derived from an EMBL/GenBank/DDBJ whole genome shotgun (WGS) entry which is preliminary data.</text>
</comment>
<dbReference type="EMBL" id="JAKHSK010000012">
    <property type="protein sequence ID" value="MCL6218599.1"/>
    <property type="molecule type" value="Genomic_DNA"/>
</dbReference>
<evidence type="ECO:0000259" key="4">
    <source>
        <dbReference type="PROSITE" id="PS51898"/>
    </source>
</evidence>
<dbReference type="Pfam" id="PF17293">
    <property type="entry name" value="Arm-DNA-bind_5"/>
    <property type="match status" value="1"/>
</dbReference>
<keyword evidence="6" id="KW-1185">Reference proteome</keyword>
<protein>
    <submittedName>
        <fullName evidence="5">Site-specific integrase</fullName>
    </submittedName>
</protein>
<organism evidence="5 6">
    <name type="scientific">Zunongwangia pacifica</name>
    <dbReference type="NCBI Taxonomy" id="2911062"/>
    <lineage>
        <taxon>Bacteria</taxon>
        <taxon>Pseudomonadati</taxon>
        <taxon>Bacteroidota</taxon>
        <taxon>Flavobacteriia</taxon>
        <taxon>Flavobacteriales</taxon>
        <taxon>Flavobacteriaceae</taxon>
        <taxon>Zunongwangia</taxon>
    </lineage>
</organism>
<dbReference type="InterPro" id="IPR025269">
    <property type="entry name" value="SAM-like_dom"/>
</dbReference>
<dbReference type="InterPro" id="IPR035386">
    <property type="entry name" value="Arm-DNA-bind_5"/>
</dbReference>
<evidence type="ECO:0000256" key="3">
    <source>
        <dbReference type="ARBA" id="ARBA00023172"/>
    </source>
</evidence>
<dbReference type="InterPro" id="IPR011010">
    <property type="entry name" value="DNA_brk_join_enz"/>
</dbReference>
<dbReference type="PANTHER" id="PTHR30349">
    <property type="entry name" value="PHAGE INTEGRASE-RELATED"/>
    <property type="match status" value="1"/>
</dbReference>
<dbReference type="InterPro" id="IPR050090">
    <property type="entry name" value="Tyrosine_recombinase_XerCD"/>
</dbReference>
<dbReference type="Pfam" id="PF13102">
    <property type="entry name" value="Phage_int_SAM_5"/>
    <property type="match status" value="1"/>
</dbReference>
<dbReference type="GO" id="GO:0003677">
    <property type="term" value="F:DNA binding"/>
    <property type="evidence" value="ECO:0007669"/>
    <property type="project" value="UniProtKB-KW"/>
</dbReference>
<dbReference type="InterPro" id="IPR010998">
    <property type="entry name" value="Integrase_recombinase_N"/>
</dbReference>
<dbReference type="Pfam" id="PF00589">
    <property type="entry name" value="Phage_integrase"/>
    <property type="match status" value="1"/>
</dbReference>
<name>A0A9X2A1X6_9FLAO</name>
<dbReference type="Proteomes" id="UP001139521">
    <property type="component" value="Unassembled WGS sequence"/>
</dbReference>
<dbReference type="PANTHER" id="PTHR30349:SF64">
    <property type="entry name" value="PROPHAGE INTEGRASE INTD-RELATED"/>
    <property type="match status" value="1"/>
</dbReference>
<proteinExistence type="inferred from homology"/>
<dbReference type="AlphaFoldDB" id="A0A9X2A1X6"/>
<keyword evidence="3" id="KW-0233">DNA recombination</keyword>
<dbReference type="Gene3D" id="1.10.443.10">
    <property type="entry name" value="Intergrase catalytic core"/>
    <property type="match status" value="1"/>
</dbReference>
<dbReference type="InterPro" id="IPR013762">
    <property type="entry name" value="Integrase-like_cat_sf"/>
</dbReference>
<feature type="domain" description="Tyr recombinase" evidence="4">
    <location>
        <begin position="221"/>
        <end position="393"/>
    </location>
</feature>
<keyword evidence="2" id="KW-0238">DNA-binding</keyword>